<accession>A0AAJ1SFD0</accession>
<evidence type="ECO:0000313" key="2">
    <source>
        <dbReference type="EMBL" id="MDP7739302.1"/>
    </source>
</evidence>
<feature type="region of interest" description="Disordered" evidence="1">
    <location>
        <begin position="1"/>
        <end position="23"/>
    </location>
</feature>
<evidence type="ECO:0000256" key="1">
    <source>
        <dbReference type="SAM" id="MobiDB-lite"/>
    </source>
</evidence>
<gene>
    <name evidence="2" type="ORF">QXL92_31710</name>
</gene>
<proteinExistence type="predicted"/>
<protein>
    <submittedName>
        <fullName evidence="2">Uncharacterized protein</fullName>
    </submittedName>
</protein>
<sequence>MFGGIDPGLIGKQAHEDSTTRATIVPVPIAGRVAEARGSPAGGDRDDQCVGVIVIGDDDVDRVMAAETTAAECHGIGQRFVDGQNQVAELLFIEPEMPPQPVGELRTGSRGTAAISADSAHQT</sequence>
<comment type="caution">
    <text evidence="2">The sequence shown here is derived from an EMBL/GenBank/DDBJ whole genome shotgun (WGS) entry which is preliminary data.</text>
</comment>
<dbReference type="EMBL" id="JAUFSA010000004">
    <property type="protein sequence ID" value="MDP7739302.1"/>
    <property type="molecule type" value="Genomic_DNA"/>
</dbReference>
<evidence type="ECO:0000313" key="3">
    <source>
        <dbReference type="Proteomes" id="UP001229081"/>
    </source>
</evidence>
<name>A0AAJ1SFD0_9MYCO</name>
<dbReference type="Proteomes" id="UP001229081">
    <property type="component" value="Unassembled WGS sequence"/>
</dbReference>
<reference evidence="2" key="1">
    <citation type="submission" date="2023-06" db="EMBL/GenBank/DDBJ databases">
        <title>Identification of two novel mycobacterium reveal diversities and complexities of Mycobacterium gordonae clade.</title>
        <authorList>
            <person name="Matsumoto Y."/>
            <person name="Nakamura S."/>
            <person name="Motooka D."/>
            <person name="Fukushima K."/>
        </authorList>
    </citation>
    <scope>NUCLEOTIDE SEQUENCE</scope>
    <source>
        <strain evidence="2">TY812</strain>
    </source>
</reference>
<feature type="region of interest" description="Disordered" evidence="1">
    <location>
        <begin position="98"/>
        <end position="123"/>
    </location>
</feature>
<dbReference type="AlphaFoldDB" id="A0AAJ1SFD0"/>
<organism evidence="2 3">
    <name type="scientific">Mycobacterium paragordonae</name>
    <dbReference type="NCBI Taxonomy" id="1389713"/>
    <lineage>
        <taxon>Bacteria</taxon>
        <taxon>Bacillati</taxon>
        <taxon>Actinomycetota</taxon>
        <taxon>Actinomycetes</taxon>
        <taxon>Mycobacteriales</taxon>
        <taxon>Mycobacteriaceae</taxon>
        <taxon>Mycobacterium</taxon>
    </lineage>
</organism>